<dbReference type="Proteomes" id="UP001501645">
    <property type="component" value="Unassembled WGS sequence"/>
</dbReference>
<evidence type="ECO:0008006" key="3">
    <source>
        <dbReference type="Google" id="ProtNLM"/>
    </source>
</evidence>
<evidence type="ECO:0000313" key="2">
    <source>
        <dbReference type="Proteomes" id="UP001501645"/>
    </source>
</evidence>
<organism evidence="1 2">
    <name type="scientific">Microbacterium gilvum</name>
    <dbReference type="NCBI Taxonomy" id="1336204"/>
    <lineage>
        <taxon>Bacteria</taxon>
        <taxon>Bacillati</taxon>
        <taxon>Actinomycetota</taxon>
        <taxon>Actinomycetes</taxon>
        <taxon>Micrococcales</taxon>
        <taxon>Microbacteriaceae</taxon>
        <taxon>Microbacterium</taxon>
    </lineage>
</organism>
<proteinExistence type="predicted"/>
<comment type="caution">
    <text evidence="1">The sequence shown here is derived from an EMBL/GenBank/DDBJ whole genome shotgun (WGS) entry which is preliminary data.</text>
</comment>
<keyword evidence="2" id="KW-1185">Reference proteome</keyword>
<accession>A0ABP9ATD5</accession>
<dbReference type="Pfam" id="PF19926">
    <property type="entry name" value="DUF6389"/>
    <property type="match status" value="1"/>
</dbReference>
<dbReference type="RefSeq" id="WP_345442252.1">
    <property type="nucleotide sequence ID" value="NZ_BAABKO010000008.1"/>
</dbReference>
<dbReference type="EMBL" id="BAABKO010000008">
    <property type="protein sequence ID" value="GAA4785947.1"/>
    <property type="molecule type" value="Genomic_DNA"/>
</dbReference>
<evidence type="ECO:0000313" key="1">
    <source>
        <dbReference type="EMBL" id="GAA4785947.1"/>
    </source>
</evidence>
<sequence length="147" mass="15583">MDHTEYQSAVLTVLDGATTASSACVAAIHRATVNAGADVLIEVFVDQDVEGPFSVWVRFEGDHAVALDRELGDERELFSVIWGEEGWEPPVPPRPAGWSRQRLTEAIVAAVAAWVGPLIPAGTPAVHWEVAPHDGIVDGIAVGPVTA</sequence>
<gene>
    <name evidence="1" type="ORF">GCM10023351_34690</name>
</gene>
<dbReference type="InterPro" id="IPR045661">
    <property type="entry name" value="DUF6389"/>
</dbReference>
<name>A0ABP9ATD5_9MICO</name>
<protein>
    <recommendedName>
        <fullName evidence="3">Immunity protein Imm1</fullName>
    </recommendedName>
</protein>
<reference evidence="2" key="1">
    <citation type="journal article" date="2019" name="Int. J. Syst. Evol. Microbiol.">
        <title>The Global Catalogue of Microorganisms (GCM) 10K type strain sequencing project: providing services to taxonomists for standard genome sequencing and annotation.</title>
        <authorList>
            <consortium name="The Broad Institute Genomics Platform"/>
            <consortium name="The Broad Institute Genome Sequencing Center for Infectious Disease"/>
            <person name="Wu L."/>
            <person name="Ma J."/>
        </authorList>
    </citation>
    <scope>NUCLEOTIDE SEQUENCE [LARGE SCALE GENOMIC DNA]</scope>
    <source>
        <strain evidence="2">JCM 18537</strain>
    </source>
</reference>